<name>A0A4R6ICS0_9SPHI</name>
<organism evidence="2 3">
    <name type="scientific">Pedobacter duraquae</name>
    <dbReference type="NCBI Taxonomy" id="425511"/>
    <lineage>
        <taxon>Bacteria</taxon>
        <taxon>Pseudomonadati</taxon>
        <taxon>Bacteroidota</taxon>
        <taxon>Sphingobacteriia</taxon>
        <taxon>Sphingobacteriales</taxon>
        <taxon>Sphingobacteriaceae</taxon>
        <taxon>Pedobacter</taxon>
    </lineage>
</organism>
<dbReference type="OrthoDB" id="6402335at2"/>
<gene>
    <name evidence="2" type="ORF">CLV32_3819</name>
</gene>
<dbReference type="InterPro" id="IPR032560">
    <property type="entry name" value="DUF4932"/>
</dbReference>
<keyword evidence="1" id="KW-0732">Signal</keyword>
<accession>A0A4R6ICS0</accession>
<evidence type="ECO:0000313" key="2">
    <source>
        <dbReference type="EMBL" id="TDO20060.1"/>
    </source>
</evidence>
<proteinExistence type="predicted"/>
<dbReference type="Pfam" id="PF16286">
    <property type="entry name" value="DUF4932"/>
    <property type="match status" value="1"/>
</dbReference>
<evidence type="ECO:0000313" key="3">
    <source>
        <dbReference type="Proteomes" id="UP000295499"/>
    </source>
</evidence>
<dbReference type="Proteomes" id="UP000295499">
    <property type="component" value="Unassembled WGS sequence"/>
</dbReference>
<feature type="chain" id="PRO_5020827370" evidence="1">
    <location>
        <begin position="24"/>
        <end position="471"/>
    </location>
</feature>
<keyword evidence="3" id="KW-1185">Reference proteome</keyword>
<dbReference type="RefSeq" id="WP_133558324.1">
    <property type="nucleotide sequence ID" value="NZ_SNWM01000005.1"/>
</dbReference>
<protein>
    <submittedName>
        <fullName evidence="2">Uncharacterized protein DUF4932</fullName>
    </submittedName>
</protein>
<comment type="caution">
    <text evidence="2">The sequence shown here is derived from an EMBL/GenBank/DDBJ whole genome shotgun (WGS) entry which is preliminary data.</text>
</comment>
<dbReference type="AlphaFoldDB" id="A0A4R6ICS0"/>
<feature type="signal peptide" evidence="1">
    <location>
        <begin position="1"/>
        <end position="23"/>
    </location>
</feature>
<sequence length="471" mass="53319">MLKLKLTSILLFLSVLSFGQFKADVSVDPRVELLSITFRLAGNKEYNDNYAKSYVSDIHSWFDPFKADPLIEFATKIRQERGVSYDAVMSMAVNLKFNGAQFSLLKASENTLEKRWTSADANEFVTLLNAFYVKTNAKAFLLAHQDMYADAVGRMQEAFRDFDQSWYAKYYGTKPTEAYKIVIGMGNGGGNYGPSVSPQNEQKIVYAIMGCWRFDDNGKPLFETGRYLPTLIHEFNHSFVNRLLTVGNHEQKLEDSARKIYAAEADNMKDQAYAEWRTMVNESIVRASVVRYMIAHQAAKADIDREVQEQVNRGFLWTPGLVDLLGVYEQNRKKYPDFVSFYPQIISLFNKTATNIDGMKSEYVAKQPKVKSLAPFQNGAQNVDPSIKELVITFDKPLLGKGHSFNAGSLGGNAVPIKKLIGYEQENQTYKLGIELKPNTEYEFIVTGLSFKSVEGIPLQDYTIKFRTAAQ</sequence>
<reference evidence="2 3" key="1">
    <citation type="submission" date="2019-03" db="EMBL/GenBank/DDBJ databases">
        <title>Genomic Encyclopedia of Archaeal and Bacterial Type Strains, Phase II (KMG-II): from individual species to whole genera.</title>
        <authorList>
            <person name="Goeker M."/>
        </authorList>
    </citation>
    <scope>NUCLEOTIDE SEQUENCE [LARGE SCALE GENOMIC DNA]</scope>
    <source>
        <strain evidence="2 3">DSM 19034</strain>
    </source>
</reference>
<evidence type="ECO:0000256" key="1">
    <source>
        <dbReference type="SAM" id="SignalP"/>
    </source>
</evidence>
<dbReference type="EMBL" id="SNWM01000005">
    <property type="protein sequence ID" value="TDO20060.1"/>
    <property type="molecule type" value="Genomic_DNA"/>
</dbReference>